<reference evidence="1 2" key="1">
    <citation type="submission" date="2015-01" db="EMBL/GenBank/DDBJ databases">
        <title>Evolution of Trichinella species and genotypes.</title>
        <authorList>
            <person name="Korhonen P.K."/>
            <person name="Edoardo P."/>
            <person name="Giuseppe L.R."/>
            <person name="Gasser R.B."/>
        </authorList>
    </citation>
    <scope>NUCLEOTIDE SEQUENCE [LARGE SCALE GENOMIC DNA]</scope>
    <source>
        <strain evidence="1">ISS13</strain>
    </source>
</reference>
<accession>A0A0V1E4Z6</accession>
<evidence type="ECO:0000313" key="2">
    <source>
        <dbReference type="Proteomes" id="UP000054632"/>
    </source>
</evidence>
<protein>
    <submittedName>
        <fullName evidence="1">Uncharacterized protein</fullName>
    </submittedName>
</protein>
<sequence length="176" mass="19311">MLTRDKAVTELSLLRHGSRIALDGRVKAALECKHLVFPIELEWSFEIQVTDLEVLFSLPMASKGTTRDLMLVNTWLEVNVPPVSTTLGSQLQRSDIPQAADLMEIHRGMNPSTYLQSRLPTNEKALIKSPFTLTDQAFHVVNHSSTVPSAPAEEGCQGIGQSYLVSVLSSGFAFSS</sequence>
<organism evidence="1 2">
    <name type="scientific">Trichinella pseudospiralis</name>
    <name type="common">Parasitic roundworm</name>
    <dbReference type="NCBI Taxonomy" id="6337"/>
    <lineage>
        <taxon>Eukaryota</taxon>
        <taxon>Metazoa</taxon>
        <taxon>Ecdysozoa</taxon>
        <taxon>Nematoda</taxon>
        <taxon>Enoplea</taxon>
        <taxon>Dorylaimia</taxon>
        <taxon>Trichinellida</taxon>
        <taxon>Trichinellidae</taxon>
        <taxon>Trichinella</taxon>
    </lineage>
</organism>
<name>A0A0V1E4Z6_TRIPS</name>
<dbReference type="AlphaFoldDB" id="A0A0V1E4Z6"/>
<comment type="caution">
    <text evidence="1">The sequence shown here is derived from an EMBL/GenBank/DDBJ whole genome shotgun (WGS) entry which is preliminary data.</text>
</comment>
<proteinExistence type="predicted"/>
<gene>
    <name evidence="1" type="ORF">T4A_1800</name>
</gene>
<dbReference type="Proteomes" id="UP000054632">
    <property type="component" value="Unassembled WGS sequence"/>
</dbReference>
<evidence type="ECO:0000313" key="1">
    <source>
        <dbReference type="EMBL" id="KRY68788.1"/>
    </source>
</evidence>
<dbReference type="EMBL" id="JYDR01000104">
    <property type="protein sequence ID" value="KRY68788.1"/>
    <property type="molecule type" value="Genomic_DNA"/>
</dbReference>